<gene>
    <name evidence="2" type="ORF">GCM10008018_22770</name>
</gene>
<reference evidence="3" key="1">
    <citation type="journal article" date="2019" name="Int. J. Syst. Evol. Microbiol.">
        <title>The Global Catalogue of Microorganisms (GCM) 10K type strain sequencing project: providing services to taxonomists for standard genome sequencing and annotation.</title>
        <authorList>
            <consortium name="The Broad Institute Genomics Platform"/>
            <consortium name="The Broad Institute Genome Sequencing Center for Infectious Disease"/>
            <person name="Wu L."/>
            <person name="Ma J."/>
        </authorList>
    </citation>
    <scope>NUCLEOTIDE SEQUENCE [LARGE SCALE GENOMIC DNA]</scope>
    <source>
        <strain evidence="3">CGMCC 1.15043</strain>
    </source>
</reference>
<feature type="transmembrane region" description="Helical" evidence="1">
    <location>
        <begin position="12"/>
        <end position="35"/>
    </location>
</feature>
<keyword evidence="3" id="KW-1185">Reference proteome</keyword>
<feature type="transmembrane region" description="Helical" evidence="1">
    <location>
        <begin position="118"/>
        <end position="143"/>
    </location>
</feature>
<evidence type="ECO:0008006" key="4">
    <source>
        <dbReference type="Google" id="ProtNLM"/>
    </source>
</evidence>
<comment type="caution">
    <text evidence="2">The sequence shown here is derived from an EMBL/GenBank/DDBJ whole genome shotgun (WGS) entry which is preliminary data.</text>
</comment>
<protein>
    <recommendedName>
        <fullName evidence="4">ABC transporter permease</fullName>
    </recommendedName>
</protein>
<evidence type="ECO:0000313" key="2">
    <source>
        <dbReference type="EMBL" id="GFZ76759.1"/>
    </source>
</evidence>
<dbReference type="EMBL" id="BMHE01000009">
    <property type="protein sequence ID" value="GFZ76759.1"/>
    <property type="molecule type" value="Genomic_DNA"/>
</dbReference>
<keyword evidence="1" id="KW-0812">Transmembrane</keyword>
<feature type="transmembrane region" description="Helical" evidence="1">
    <location>
        <begin position="75"/>
        <end position="97"/>
    </location>
</feature>
<feature type="transmembrane region" description="Helical" evidence="1">
    <location>
        <begin position="214"/>
        <end position="234"/>
    </location>
</feature>
<evidence type="ECO:0000256" key="1">
    <source>
        <dbReference type="SAM" id="Phobius"/>
    </source>
</evidence>
<accession>A0ABQ1ELB5</accession>
<dbReference type="RefSeq" id="WP_189011466.1">
    <property type="nucleotide sequence ID" value="NZ_BMHE01000009.1"/>
</dbReference>
<feature type="transmembrane region" description="Helical" evidence="1">
    <location>
        <begin position="249"/>
        <end position="271"/>
    </location>
</feature>
<name>A0ABQ1ELB5_9BACL</name>
<sequence>MSRYRKLLNWEILRFSKIYGVLALITLVAQFVGIWSNANSYMNNAQEIMRLRSLSVTQYVAQFGPAKMVSNFQSLWFEGSIAVCAVTLLLYIFWIWYKEWLGKNTFAYRLLMLPTSRMNVYLAKLSALILFVWGIVALQFILLPMELALFNRMIPLDLRQVTSVVDVIRNNTLLHMVLPTYFTEFILYYGAGLMGVAVVFTSILLERSYRWKGIAAGIVYSGATVIIILLPFLLPNNWVDEHLYPSEVLLFQTIVGIGITALSLWFSSYLLRKKVTV</sequence>
<dbReference type="Proteomes" id="UP000615455">
    <property type="component" value="Unassembled WGS sequence"/>
</dbReference>
<organism evidence="2 3">
    <name type="scientific">Paenibacillus marchantiophytorum</name>
    <dbReference type="NCBI Taxonomy" id="1619310"/>
    <lineage>
        <taxon>Bacteria</taxon>
        <taxon>Bacillati</taxon>
        <taxon>Bacillota</taxon>
        <taxon>Bacilli</taxon>
        <taxon>Bacillales</taxon>
        <taxon>Paenibacillaceae</taxon>
        <taxon>Paenibacillus</taxon>
    </lineage>
</organism>
<feature type="transmembrane region" description="Helical" evidence="1">
    <location>
        <begin position="186"/>
        <end position="205"/>
    </location>
</feature>
<keyword evidence="1" id="KW-0472">Membrane</keyword>
<proteinExistence type="predicted"/>
<keyword evidence="1" id="KW-1133">Transmembrane helix</keyword>
<evidence type="ECO:0000313" key="3">
    <source>
        <dbReference type="Proteomes" id="UP000615455"/>
    </source>
</evidence>